<name>A0A7N6F7L1_ANATE</name>
<reference evidence="4" key="2">
    <citation type="submission" date="2025-08" db="UniProtKB">
        <authorList>
            <consortium name="Ensembl"/>
        </authorList>
    </citation>
    <scope>IDENTIFICATION</scope>
</reference>
<evidence type="ECO:0000313" key="5">
    <source>
        <dbReference type="Proteomes" id="UP000265040"/>
    </source>
</evidence>
<dbReference type="OrthoDB" id="9030353at2759"/>
<feature type="domain" description="CABIT" evidence="3">
    <location>
        <begin position="4"/>
        <end position="160"/>
    </location>
</feature>
<dbReference type="PANTHER" id="PTHR15215">
    <property type="entry name" value="CABIT DOMAIN-CONTAINING PROTEIN"/>
    <property type="match status" value="1"/>
</dbReference>
<keyword evidence="5" id="KW-1185">Reference proteome</keyword>
<feature type="region of interest" description="Disordered" evidence="2">
    <location>
        <begin position="462"/>
        <end position="532"/>
    </location>
</feature>
<dbReference type="Proteomes" id="UP000265040">
    <property type="component" value="Chromosome 16"/>
</dbReference>
<dbReference type="Pfam" id="PF12736">
    <property type="entry name" value="CABIT"/>
    <property type="match status" value="2"/>
</dbReference>
<evidence type="ECO:0000313" key="4">
    <source>
        <dbReference type="Ensembl" id="ENSATEP00000040609.1"/>
    </source>
</evidence>
<dbReference type="GO" id="GO:0005634">
    <property type="term" value="C:nucleus"/>
    <property type="evidence" value="ECO:0007669"/>
    <property type="project" value="TreeGrafter"/>
</dbReference>
<feature type="domain" description="CABIT" evidence="3">
    <location>
        <begin position="182"/>
        <end position="408"/>
    </location>
</feature>
<evidence type="ECO:0000256" key="1">
    <source>
        <dbReference type="ARBA" id="ARBA00006414"/>
    </source>
</evidence>
<protein>
    <recommendedName>
        <fullName evidence="3">CABIT domain-containing protein</fullName>
    </recommendedName>
</protein>
<reference evidence="4" key="3">
    <citation type="submission" date="2025-09" db="UniProtKB">
        <authorList>
            <consortium name="Ensembl"/>
        </authorList>
    </citation>
    <scope>IDENTIFICATION</scope>
</reference>
<organism evidence="4 5">
    <name type="scientific">Anabas testudineus</name>
    <name type="common">Climbing perch</name>
    <name type="synonym">Anthias testudineus</name>
    <dbReference type="NCBI Taxonomy" id="64144"/>
    <lineage>
        <taxon>Eukaryota</taxon>
        <taxon>Metazoa</taxon>
        <taxon>Chordata</taxon>
        <taxon>Craniata</taxon>
        <taxon>Vertebrata</taxon>
        <taxon>Euteleostomi</taxon>
        <taxon>Actinopterygii</taxon>
        <taxon>Neopterygii</taxon>
        <taxon>Teleostei</taxon>
        <taxon>Neoteleostei</taxon>
        <taxon>Acanthomorphata</taxon>
        <taxon>Anabantaria</taxon>
        <taxon>Anabantiformes</taxon>
        <taxon>Anabantoidei</taxon>
        <taxon>Anabantidae</taxon>
        <taxon>Anabas</taxon>
    </lineage>
</organism>
<accession>A0A7N6F7L1</accession>
<dbReference type="GO" id="GO:0005737">
    <property type="term" value="C:cytoplasm"/>
    <property type="evidence" value="ECO:0007669"/>
    <property type="project" value="TreeGrafter"/>
</dbReference>
<gene>
    <name evidence="4" type="primary">THEMIS2</name>
</gene>
<dbReference type="PANTHER" id="PTHR15215:SF2">
    <property type="entry name" value="PROTEIN THEMIS2"/>
    <property type="match status" value="1"/>
</dbReference>
<feature type="compositionally biased region" description="Basic residues" evidence="2">
    <location>
        <begin position="481"/>
        <end position="494"/>
    </location>
</feature>
<dbReference type="InterPro" id="IPR025946">
    <property type="entry name" value="CABIT_dom"/>
</dbReference>
<dbReference type="GO" id="GO:0050852">
    <property type="term" value="P:T cell receptor signaling pathway"/>
    <property type="evidence" value="ECO:0007669"/>
    <property type="project" value="TreeGrafter"/>
</dbReference>
<dbReference type="InterPro" id="IPR039671">
    <property type="entry name" value="THEMIS"/>
</dbReference>
<evidence type="ECO:0000256" key="2">
    <source>
        <dbReference type="SAM" id="MobiDB-lite"/>
    </source>
</evidence>
<dbReference type="Ensembl" id="ENSATET00000056858.1">
    <property type="protein sequence ID" value="ENSATEP00000040609.1"/>
    <property type="gene ID" value="ENSATEG00000010317.3"/>
</dbReference>
<proteinExistence type="inferred from homology"/>
<comment type="similarity">
    <text evidence="1">Belongs to the themis family.</text>
</comment>
<dbReference type="AlphaFoldDB" id="A0A7N6F7L1"/>
<sequence>LNSLFKVVPEEMPYSTVEEMVSLRPVGLESCLPFTFTSHSKMTFGNFTLGAGRALTILSVENLEGEESQVRCHVQGQQEASAEVYIPLSYHGEFYECESEECFTLKEIMSSPCLRSRRFRFVNTTKYEHPLVFSPIYQVQNVLKFPSSLEVDVVDVTELCQDVNFVTPLSLTDVLSQPDGSFPALVEVLEKPEVRSLFKCSWLPEISNNEHLVFHKKGTSAMVLISSLKSRKAQQFFLVSQQYSGRFKRRPREFNSVYEVYVASVQAPGLKVSVSRTCEEVEEEGLPALSVGEQLEVVRCEMMELPCVSSKKQKESVEALLCQREVKLDNEREDIFLPLYMQGHFVEVITDNKKYKLKDFGKEFSLPLDVKVVSRDTELETDPLAGFACLKIEGAMLEPMIQASFPQKPDHCFEIPAQWLSMSVSFTKDPLPWPSDQPPTLRVDKVIEVTDTFFYEFRRKGVSDAAPPPRPPKRNLSTSKPPKKSKKKSSKGGKSKNVQKNSAPTTEFADLTLNSRKRPPAPPPPVSMTSHTHITSPRARYNLLWFWCNF</sequence>
<dbReference type="GeneTree" id="ENSGT00530000063770"/>
<evidence type="ECO:0000259" key="3">
    <source>
        <dbReference type="Pfam" id="PF12736"/>
    </source>
</evidence>
<reference evidence="4" key="1">
    <citation type="submission" date="2021-04" db="EMBL/GenBank/DDBJ databases">
        <authorList>
            <consortium name="Wellcome Sanger Institute Data Sharing"/>
        </authorList>
    </citation>
    <scope>NUCLEOTIDE SEQUENCE [LARGE SCALE GENOMIC DNA]</scope>
</reference>